<dbReference type="GO" id="GO:1901568">
    <property type="term" value="P:fatty acid derivative metabolic process"/>
    <property type="evidence" value="ECO:0007669"/>
    <property type="project" value="UniProtKB-ARBA"/>
</dbReference>
<organism evidence="13 14">
    <name type="scientific">Cryptolaemus montrouzieri</name>
    <dbReference type="NCBI Taxonomy" id="559131"/>
    <lineage>
        <taxon>Eukaryota</taxon>
        <taxon>Metazoa</taxon>
        <taxon>Ecdysozoa</taxon>
        <taxon>Arthropoda</taxon>
        <taxon>Hexapoda</taxon>
        <taxon>Insecta</taxon>
        <taxon>Pterygota</taxon>
        <taxon>Neoptera</taxon>
        <taxon>Endopterygota</taxon>
        <taxon>Coleoptera</taxon>
        <taxon>Polyphaga</taxon>
        <taxon>Cucujiformia</taxon>
        <taxon>Coccinelloidea</taxon>
        <taxon>Coccinellidae</taxon>
        <taxon>Scymninae</taxon>
        <taxon>Scymnini</taxon>
        <taxon>Cryptolaemus</taxon>
    </lineage>
</organism>
<evidence type="ECO:0000259" key="12">
    <source>
        <dbReference type="Pfam" id="PF07993"/>
    </source>
</evidence>
<feature type="domain" description="Fatty acyl-CoA reductase C-terminal" evidence="11">
    <location>
        <begin position="384"/>
        <end position="476"/>
    </location>
</feature>
<dbReference type="Pfam" id="PF03015">
    <property type="entry name" value="Sterile"/>
    <property type="match status" value="1"/>
</dbReference>
<dbReference type="AlphaFoldDB" id="A0ABD2MYN1"/>
<evidence type="ECO:0000256" key="6">
    <source>
        <dbReference type="ARBA" id="ARBA00022989"/>
    </source>
</evidence>
<dbReference type="FunFam" id="3.40.50.720:FF:000143">
    <property type="entry name" value="Fatty acyl-CoA reductase"/>
    <property type="match status" value="1"/>
</dbReference>
<comment type="subcellular location">
    <subcellularLocation>
        <location evidence="1">Membrane</location>
        <topology evidence="1">Multi-pass membrane protein</topology>
    </subcellularLocation>
</comment>
<dbReference type="GO" id="GO:0016020">
    <property type="term" value="C:membrane"/>
    <property type="evidence" value="ECO:0007669"/>
    <property type="project" value="UniProtKB-SubCell"/>
</dbReference>
<evidence type="ECO:0000256" key="8">
    <source>
        <dbReference type="ARBA" id="ARBA00023136"/>
    </source>
</evidence>
<evidence type="ECO:0000256" key="3">
    <source>
        <dbReference type="ARBA" id="ARBA00022516"/>
    </source>
</evidence>
<gene>
    <name evidence="13" type="ORF">HHI36_021964</name>
</gene>
<keyword evidence="5 10" id="KW-0521">NADP</keyword>
<feature type="domain" description="Thioester reductase (TE)" evidence="12">
    <location>
        <begin position="38"/>
        <end position="308"/>
    </location>
</feature>
<dbReference type="EC" id="1.2.1.84" evidence="10"/>
<keyword evidence="10" id="KW-0560">Oxidoreductase</keyword>
<dbReference type="PANTHER" id="PTHR11011">
    <property type="entry name" value="MALE STERILITY PROTEIN 2-RELATED"/>
    <property type="match status" value="1"/>
</dbReference>
<keyword evidence="8 10" id="KW-0472">Membrane</keyword>
<evidence type="ECO:0000259" key="11">
    <source>
        <dbReference type="Pfam" id="PF03015"/>
    </source>
</evidence>
<dbReference type="CDD" id="cd05236">
    <property type="entry name" value="FAR-N_SDR_e"/>
    <property type="match status" value="1"/>
</dbReference>
<name>A0ABD2MYN1_9CUCU</name>
<evidence type="ECO:0000256" key="9">
    <source>
        <dbReference type="ARBA" id="ARBA00052530"/>
    </source>
</evidence>
<accession>A0ABD2MYN1</accession>
<comment type="similarity">
    <text evidence="2 10">Belongs to the fatty acyl-CoA reductase family.</text>
</comment>
<dbReference type="EMBL" id="JABFTP020000042">
    <property type="protein sequence ID" value="KAL3271479.1"/>
    <property type="molecule type" value="Genomic_DNA"/>
</dbReference>
<evidence type="ECO:0000256" key="2">
    <source>
        <dbReference type="ARBA" id="ARBA00005928"/>
    </source>
</evidence>
<evidence type="ECO:0000313" key="13">
    <source>
        <dbReference type="EMBL" id="KAL3271479.1"/>
    </source>
</evidence>
<comment type="function">
    <text evidence="10">Catalyzes the reduction of fatty acyl-CoA to fatty alcohols.</text>
</comment>
<keyword evidence="4 10" id="KW-0812">Transmembrane</keyword>
<keyword evidence="6 10" id="KW-1133">Transmembrane helix</keyword>
<dbReference type="InterPro" id="IPR036291">
    <property type="entry name" value="NAD(P)-bd_dom_sf"/>
</dbReference>
<keyword evidence="3 10" id="KW-0444">Lipid biosynthesis</keyword>
<dbReference type="InterPro" id="IPR033640">
    <property type="entry name" value="FAR_C"/>
</dbReference>
<reference evidence="13 14" key="1">
    <citation type="journal article" date="2021" name="BMC Biol.">
        <title>Horizontally acquired antibacterial genes associated with adaptive radiation of ladybird beetles.</title>
        <authorList>
            <person name="Li H.S."/>
            <person name="Tang X.F."/>
            <person name="Huang Y.H."/>
            <person name="Xu Z.Y."/>
            <person name="Chen M.L."/>
            <person name="Du X.Y."/>
            <person name="Qiu B.Y."/>
            <person name="Chen P.T."/>
            <person name="Zhang W."/>
            <person name="Slipinski A."/>
            <person name="Escalona H.E."/>
            <person name="Waterhouse R.M."/>
            <person name="Zwick A."/>
            <person name="Pang H."/>
        </authorList>
    </citation>
    <scope>NUCLEOTIDE SEQUENCE [LARGE SCALE GENOMIC DNA]</scope>
    <source>
        <strain evidence="13">SYSU2018</strain>
    </source>
</reference>
<dbReference type="Proteomes" id="UP001516400">
    <property type="component" value="Unassembled WGS sequence"/>
</dbReference>
<dbReference type="InterPro" id="IPR013120">
    <property type="entry name" value="FAR_NAD-bd"/>
</dbReference>
<comment type="catalytic activity">
    <reaction evidence="9 10">
        <text>a long-chain fatty acyl-CoA + 2 NADPH + 2 H(+) = a long-chain primary fatty alcohol + 2 NADP(+) + CoA</text>
        <dbReference type="Rhea" id="RHEA:52716"/>
        <dbReference type="ChEBI" id="CHEBI:15378"/>
        <dbReference type="ChEBI" id="CHEBI:57287"/>
        <dbReference type="ChEBI" id="CHEBI:57783"/>
        <dbReference type="ChEBI" id="CHEBI:58349"/>
        <dbReference type="ChEBI" id="CHEBI:77396"/>
        <dbReference type="ChEBI" id="CHEBI:83139"/>
        <dbReference type="EC" id="1.2.1.84"/>
    </reaction>
</comment>
<keyword evidence="14" id="KW-1185">Reference proteome</keyword>
<dbReference type="SUPFAM" id="SSF51735">
    <property type="entry name" value="NAD(P)-binding Rossmann-fold domains"/>
    <property type="match status" value="1"/>
</dbReference>
<dbReference type="GO" id="GO:0102965">
    <property type="term" value="F:alcohol-forming long-chain fatty acyl-CoA reductase activity"/>
    <property type="evidence" value="ECO:0007669"/>
    <property type="project" value="UniProtKB-EC"/>
</dbReference>
<dbReference type="Pfam" id="PF07993">
    <property type="entry name" value="NAD_binding_4"/>
    <property type="match status" value="1"/>
</dbReference>
<evidence type="ECO:0000256" key="10">
    <source>
        <dbReference type="RuleBase" id="RU363097"/>
    </source>
</evidence>
<feature type="transmembrane region" description="Helical" evidence="10">
    <location>
        <begin position="493"/>
        <end position="514"/>
    </location>
</feature>
<evidence type="ECO:0000256" key="4">
    <source>
        <dbReference type="ARBA" id="ARBA00022692"/>
    </source>
</evidence>
<dbReference type="CDD" id="cd09071">
    <property type="entry name" value="FAR_C"/>
    <property type="match status" value="1"/>
</dbReference>
<evidence type="ECO:0000256" key="1">
    <source>
        <dbReference type="ARBA" id="ARBA00004141"/>
    </source>
</evidence>
<comment type="caution">
    <text evidence="13">The sequence shown here is derived from an EMBL/GenBank/DDBJ whole genome shotgun (WGS) entry which is preliminary data.</text>
</comment>
<keyword evidence="7 10" id="KW-0443">Lipid metabolism</keyword>
<proteinExistence type="inferred from homology"/>
<dbReference type="InterPro" id="IPR026055">
    <property type="entry name" value="FAR"/>
</dbReference>
<dbReference type="PANTHER" id="PTHR11011:SF60">
    <property type="entry name" value="FATTY ACYL-COA REDUCTASE-RELATED"/>
    <property type="match status" value="1"/>
</dbReference>
<sequence length="518" mass="59112">MATKVLSQQYQQIEHTVYNDDTEKSEIQKFFFGQTIFVTGGTGFLGKLLIEKLLRVCYDINKIYVLVRTKKGKKENDRFSEIFDAECFEPLKKKYPNFLQKVQLVNGDCLKPDVGLSPESKKMIMDEVTTIFHVAATVRFDQHLRSATYINVRSVRDLLRMAKQMPQLKGFLHVSTAYSQCPKDDIMEQFYSPPITGEHLLNVVESLKDETITKITPILLGNWPNSYVFTKAIAESVIEEEGRGLPVAMIRPAIVTTSAKEPVPGWIDNIYGVNGVTAGAGLGILRTMPADPDKYAELVPVDFVINIMIAAVWNRAIGMSKEHQNKTIPVYNYVLSSWQILTWSKFFDLAYKYGIECPTTKAIWHFCFALRPNPIMHELAHFFLHTIPAYLMDLILLCIGRKAIAVEGYKKVKKFLNVIAYFAKRNWNFGSENTQQLLSTLSQKDKELFGFDLRGHSIDNLIKQGIIGGRIYLLKDPLETIPEGRKKFLKLKIAHYIVCGFALYFLIRIALLVFKSMF</sequence>
<evidence type="ECO:0000256" key="7">
    <source>
        <dbReference type="ARBA" id="ARBA00023098"/>
    </source>
</evidence>
<evidence type="ECO:0000256" key="5">
    <source>
        <dbReference type="ARBA" id="ARBA00022857"/>
    </source>
</evidence>
<protein>
    <recommendedName>
        <fullName evidence="10">Fatty acyl-CoA reductase</fullName>
        <ecNumber evidence="10">1.2.1.84</ecNumber>
    </recommendedName>
</protein>
<evidence type="ECO:0000313" key="14">
    <source>
        <dbReference type="Proteomes" id="UP001516400"/>
    </source>
</evidence>
<dbReference type="Gene3D" id="3.40.50.720">
    <property type="entry name" value="NAD(P)-binding Rossmann-like Domain"/>
    <property type="match status" value="1"/>
</dbReference>